<evidence type="ECO:0000313" key="2">
    <source>
        <dbReference type="Proteomes" id="UP000737402"/>
    </source>
</evidence>
<protein>
    <submittedName>
        <fullName evidence="1">Uncharacterized protein</fullName>
    </submittedName>
</protein>
<reference evidence="1 2" key="1">
    <citation type="submission" date="2021-01" db="EMBL/GenBank/DDBJ databases">
        <title>Genomic Encyclopedia of Type Strains, Phase IV (KMG-IV): sequencing the most valuable type-strain genomes for metagenomic binning, comparative biology and taxonomic classification.</title>
        <authorList>
            <person name="Goeker M."/>
        </authorList>
    </citation>
    <scope>NUCLEOTIDE SEQUENCE [LARGE SCALE GENOMIC DNA]</scope>
    <source>
        <strain evidence="1 2">DSM 25879</strain>
    </source>
</reference>
<dbReference type="Proteomes" id="UP000737402">
    <property type="component" value="Unassembled WGS sequence"/>
</dbReference>
<gene>
    <name evidence="1" type="ORF">JOC95_003715</name>
</gene>
<dbReference type="RefSeq" id="WP_224839250.1">
    <property type="nucleotide sequence ID" value="NZ_JAIVME010000005.1"/>
</dbReference>
<dbReference type="Pfam" id="PF26149">
    <property type="entry name" value="YuzK"/>
    <property type="match status" value="1"/>
</dbReference>
<evidence type="ECO:0000313" key="1">
    <source>
        <dbReference type="EMBL" id="MBM7621807.1"/>
    </source>
</evidence>
<organism evidence="1 2">
    <name type="scientific">Sutcliffiella tianshenii</name>
    <dbReference type="NCBI Taxonomy" id="1463404"/>
    <lineage>
        <taxon>Bacteria</taxon>
        <taxon>Bacillati</taxon>
        <taxon>Bacillota</taxon>
        <taxon>Bacilli</taxon>
        <taxon>Bacillales</taxon>
        <taxon>Bacillaceae</taxon>
        <taxon>Sutcliffiella</taxon>
    </lineage>
</organism>
<dbReference type="EMBL" id="JAFBED010000011">
    <property type="protein sequence ID" value="MBM7621807.1"/>
    <property type="molecule type" value="Genomic_DNA"/>
</dbReference>
<name>A0ABS2P4A9_9BACI</name>
<proteinExistence type="predicted"/>
<accession>A0ABS2P4A9</accession>
<dbReference type="InterPro" id="IPR058676">
    <property type="entry name" value="YuzK"/>
</dbReference>
<comment type="caution">
    <text evidence="1">The sequence shown here is derived from an EMBL/GenBank/DDBJ whole genome shotgun (WGS) entry which is preliminary data.</text>
</comment>
<keyword evidence="2" id="KW-1185">Reference proteome</keyword>
<sequence length="56" mass="6808">MKYTGEMEKAMYQAYGFGYEEYSRKLSKRLEVEQHRDAEYKKSLEIVAELNRKFHP</sequence>